<dbReference type="EMBL" id="JAQMWT010000404">
    <property type="protein sequence ID" value="KAJ8601789.1"/>
    <property type="molecule type" value="Genomic_DNA"/>
</dbReference>
<proteinExistence type="predicted"/>
<reference evidence="3" key="1">
    <citation type="submission" date="2023-01" db="EMBL/GenBank/DDBJ databases">
        <title>Metagenome sequencing of chrysophaentin producing Chrysophaeum taylorii.</title>
        <authorList>
            <person name="Davison J."/>
            <person name="Bewley C."/>
        </authorList>
    </citation>
    <scope>NUCLEOTIDE SEQUENCE</scope>
    <source>
        <strain evidence="3">NIES-1699</strain>
    </source>
</reference>
<sequence>MRRRALVGLVFGCGEALSLNGKRPAVGRLMGAPWEQLQPTSVCEEEMCLVPLSEEDMAAAQESMLAETALFDTALRVLPFASPLAAFASYETIAKTTRVALDFLGQRQTWTSADGNAYEIAILTPTINGVVMPAISIALGTLATTTISTLRQRQLDVRERLNRELGEIELLRATIGALDDADFRARRNQTKRATILLRDYVSRVIQECRPNAGVVSRRIADSELNAIYRMFFDVKDTVQRSNPAAATAHPLITSLVNNRASRLTLLAQSYPASQFIVLACGSLSIMIAFLLESDQEILKFLDAFQLRILFSMLVGVFSGFVAVLVDLADITRGTFRITPQAAQFFALRDLITFDLCCLDDDGPYAADQLGARPGDDWADLYVTTTPVFSAAPNNKKGPPPSTKKSSQLAPNSSSSLLDVPVHFRS</sequence>
<dbReference type="AlphaFoldDB" id="A0AAD7UDX6"/>
<keyword evidence="2" id="KW-1133">Transmembrane helix</keyword>
<dbReference type="Proteomes" id="UP001230188">
    <property type="component" value="Unassembled WGS sequence"/>
</dbReference>
<feature type="transmembrane region" description="Helical" evidence="2">
    <location>
        <begin position="303"/>
        <end position="327"/>
    </location>
</feature>
<dbReference type="Pfam" id="PF14023">
    <property type="entry name" value="Bestrophin-like"/>
    <property type="match status" value="1"/>
</dbReference>
<dbReference type="InterPro" id="IPR025333">
    <property type="entry name" value="DUF4239"/>
</dbReference>
<keyword evidence="2" id="KW-0472">Membrane</keyword>
<protein>
    <submittedName>
        <fullName evidence="3">Uncharacterized protein</fullName>
    </submittedName>
</protein>
<keyword evidence="2" id="KW-0812">Transmembrane</keyword>
<evidence type="ECO:0000256" key="1">
    <source>
        <dbReference type="SAM" id="MobiDB-lite"/>
    </source>
</evidence>
<feature type="compositionally biased region" description="Low complexity" evidence="1">
    <location>
        <begin position="392"/>
        <end position="417"/>
    </location>
</feature>
<evidence type="ECO:0000313" key="3">
    <source>
        <dbReference type="EMBL" id="KAJ8601789.1"/>
    </source>
</evidence>
<keyword evidence="4" id="KW-1185">Reference proteome</keyword>
<feature type="transmembrane region" description="Helical" evidence="2">
    <location>
        <begin position="272"/>
        <end position="291"/>
    </location>
</feature>
<organism evidence="3 4">
    <name type="scientific">Chrysophaeum taylorii</name>
    <dbReference type="NCBI Taxonomy" id="2483200"/>
    <lineage>
        <taxon>Eukaryota</taxon>
        <taxon>Sar</taxon>
        <taxon>Stramenopiles</taxon>
        <taxon>Ochrophyta</taxon>
        <taxon>Pelagophyceae</taxon>
        <taxon>Pelagomonadales</taxon>
        <taxon>Pelagomonadaceae</taxon>
        <taxon>Chrysophaeum</taxon>
    </lineage>
</organism>
<gene>
    <name evidence="3" type="ORF">CTAYLR_006810</name>
</gene>
<feature type="region of interest" description="Disordered" evidence="1">
    <location>
        <begin position="388"/>
        <end position="425"/>
    </location>
</feature>
<evidence type="ECO:0000256" key="2">
    <source>
        <dbReference type="SAM" id="Phobius"/>
    </source>
</evidence>
<evidence type="ECO:0000313" key="4">
    <source>
        <dbReference type="Proteomes" id="UP001230188"/>
    </source>
</evidence>
<comment type="caution">
    <text evidence="3">The sequence shown here is derived from an EMBL/GenBank/DDBJ whole genome shotgun (WGS) entry which is preliminary data.</text>
</comment>
<name>A0AAD7UDX6_9STRA</name>
<accession>A0AAD7UDX6</accession>